<dbReference type="KEGG" id="sual:KDD17_05025"/>
<evidence type="ECO:0000313" key="3">
    <source>
        <dbReference type="Proteomes" id="UP000683291"/>
    </source>
</evidence>
<evidence type="ECO:0000313" key="2">
    <source>
        <dbReference type="EMBL" id="QUJ77365.1"/>
    </source>
</evidence>
<feature type="transmembrane region" description="Helical" evidence="1">
    <location>
        <begin position="27"/>
        <end position="53"/>
    </location>
</feature>
<protein>
    <submittedName>
        <fullName evidence="2">DUF4760 domain-containing protein</fullName>
    </submittedName>
</protein>
<dbReference type="AlphaFoldDB" id="A0A975JFL7"/>
<keyword evidence="1" id="KW-0812">Transmembrane</keyword>
<dbReference type="RefSeq" id="WP_212705561.1">
    <property type="nucleotide sequence ID" value="NZ_CP073581.1"/>
</dbReference>
<keyword evidence="1" id="KW-1133">Transmembrane helix</keyword>
<accession>A0A975JFL7</accession>
<dbReference type="InterPro" id="IPR031876">
    <property type="entry name" value="DUF4760"/>
</dbReference>
<organism evidence="2 3">
    <name type="scientific">Sulfitobacter albidus</name>
    <dbReference type="NCBI Taxonomy" id="2829501"/>
    <lineage>
        <taxon>Bacteria</taxon>
        <taxon>Pseudomonadati</taxon>
        <taxon>Pseudomonadota</taxon>
        <taxon>Alphaproteobacteria</taxon>
        <taxon>Rhodobacterales</taxon>
        <taxon>Roseobacteraceae</taxon>
        <taxon>Sulfitobacter</taxon>
    </lineage>
</organism>
<dbReference type="Proteomes" id="UP000683291">
    <property type="component" value="Chromosome 1"/>
</dbReference>
<gene>
    <name evidence="2" type="ORF">KDD17_05025</name>
</gene>
<proteinExistence type="predicted"/>
<keyword evidence="1" id="KW-0472">Membrane</keyword>
<evidence type="ECO:0000256" key="1">
    <source>
        <dbReference type="SAM" id="Phobius"/>
    </source>
</evidence>
<dbReference type="EMBL" id="CP073581">
    <property type="protein sequence ID" value="QUJ77365.1"/>
    <property type="molecule type" value="Genomic_DNA"/>
</dbReference>
<dbReference type="Pfam" id="PF15956">
    <property type="entry name" value="DUF4760"/>
    <property type="match status" value="1"/>
</dbReference>
<sequence>MLAPIAVDAFGAAYARFPQNPDPRYTAFLAATGTFVALVSVAAALCTFGYNAYAARRAQRKQQTMTLLLESRLSSEFRGILEKRRHLFPEYTDVSFDAWNAARTAAPEDATDPDQIAAAERSRESALAVTQLLNYYEFLAVGIKQGDLDKDLLRKTLRSIMCNLVDDCRDLIAEMRRRKPSTYEHLCALYDDWRAMDAKDINGNPNERPIPKLPPI</sequence>
<name>A0A975JFL7_9RHOB</name>
<keyword evidence="3" id="KW-1185">Reference proteome</keyword>
<reference evidence="2" key="1">
    <citation type="submission" date="2021-04" db="EMBL/GenBank/DDBJ databases">
        <title>Complete genome sequence for Sulfitobacter sp. strain JK7-1.</title>
        <authorList>
            <person name="Park S.-J."/>
        </authorList>
    </citation>
    <scope>NUCLEOTIDE SEQUENCE</scope>
    <source>
        <strain evidence="2">JK7-1</strain>
    </source>
</reference>